<dbReference type="RefSeq" id="WP_061950392.1">
    <property type="nucleotide sequence ID" value="NZ_LTAO01000040.1"/>
</dbReference>
<feature type="binding site" evidence="9">
    <location>
        <position position="269"/>
    </location>
    <ligand>
        <name>Zn(2+)</name>
        <dbReference type="ChEBI" id="CHEBI:29105"/>
        <note>catalytic</note>
    </ligand>
</feature>
<sequence>MEKVHNETEVQFLNLVKKIESYSEALALLAWDSRTGAPKKGMKQRSQVIGTISSEVFQLSTSKEMAQYLEDLQIPDVFHSLSEITQKTIQECQKVYDQNVKIPSEEFTEYVILQSESETIWEEAKDQASFAKFQPYLEKLVNFKRKFVEYRGYEGHPYNTLLDDYEPGVFVDTLDTVFGELKEKLIPLVKEVSNSKHQAKTDFLFEHFPKEKQRDLSESVLKEIGYDFEAGRLDETVHPFAIGLNPGDVRVTTKYNEKDFRVSLYGTIHEGGHALYEQNISEDLIGTPLCDGTSMGIHESQSLFMEKFVGQNPSFLEKNYALIKSHSNGQFDDVSIEDFYFAVNESKPSLIRIEADELTYCLHIILRYELEKALIGGEIEVADLPRLWNEKMEEYLGITPENDGEGVLQDVHWSFGAFGYFPSYALGYIYAAQMKQEIVKEIPQFDQHLLEGNYTEIRQWLKTNVHQHGKLKKPSEIIHDITGGGIDSKPLVDYLTEKYSRLYQLGK</sequence>
<dbReference type="InterPro" id="IPR001333">
    <property type="entry name" value="Peptidase_M32_Taq"/>
</dbReference>
<organism evidence="11 12">
    <name type="scientific">Alkalihalobacillus trypoxylicola</name>
    <dbReference type="NCBI Taxonomy" id="519424"/>
    <lineage>
        <taxon>Bacteria</taxon>
        <taxon>Bacillati</taxon>
        <taxon>Bacillota</taxon>
        <taxon>Bacilli</taxon>
        <taxon>Bacillales</taxon>
        <taxon>Bacillaceae</taxon>
        <taxon>Alkalihalobacillus</taxon>
    </lineage>
</organism>
<evidence type="ECO:0000256" key="3">
    <source>
        <dbReference type="ARBA" id="ARBA00022723"/>
    </source>
</evidence>
<dbReference type="EC" id="3.4.17.19" evidence="8"/>
<evidence type="ECO:0000313" key="12">
    <source>
        <dbReference type="Proteomes" id="UP000075806"/>
    </source>
</evidence>
<keyword evidence="4 8" id="KW-0378">Hydrolase</keyword>
<evidence type="ECO:0000256" key="10">
    <source>
        <dbReference type="PIRSR" id="PIRSR006615-2"/>
    </source>
</evidence>
<evidence type="ECO:0000313" key="11">
    <source>
        <dbReference type="EMBL" id="KYG25576.1"/>
    </source>
</evidence>
<reference evidence="11" key="1">
    <citation type="submission" date="2016-02" db="EMBL/GenBank/DDBJ databases">
        <title>Genome sequence of Bacillus trypoxylicola KCTC 13244(T).</title>
        <authorList>
            <person name="Jeong H."/>
            <person name="Park S.-H."/>
            <person name="Choi S.-K."/>
        </authorList>
    </citation>
    <scope>NUCLEOTIDE SEQUENCE [LARGE SCALE GENOMIC DNA]</scope>
    <source>
        <strain evidence="11">KCTC 13244</strain>
    </source>
</reference>
<dbReference type="GO" id="GO:0004181">
    <property type="term" value="F:metallocarboxypeptidase activity"/>
    <property type="evidence" value="ECO:0007669"/>
    <property type="project" value="UniProtKB-UniRule"/>
</dbReference>
<keyword evidence="3 8" id="KW-0479">Metal-binding</keyword>
<dbReference type="PANTHER" id="PTHR34217">
    <property type="entry name" value="METAL-DEPENDENT CARBOXYPEPTIDASE"/>
    <property type="match status" value="1"/>
</dbReference>
<feature type="binding site" evidence="9">
    <location>
        <position position="299"/>
    </location>
    <ligand>
        <name>Zn(2+)</name>
        <dbReference type="ChEBI" id="CHEBI:29105"/>
        <note>catalytic</note>
    </ligand>
</feature>
<keyword evidence="1 8" id="KW-0121">Carboxypeptidase</keyword>
<dbReference type="GO" id="GO:0008270">
    <property type="term" value="F:zinc ion binding"/>
    <property type="evidence" value="ECO:0007669"/>
    <property type="project" value="UniProtKB-ARBA"/>
</dbReference>
<evidence type="ECO:0000256" key="4">
    <source>
        <dbReference type="ARBA" id="ARBA00022801"/>
    </source>
</evidence>
<dbReference type="CDD" id="cd06460">
    <property type="entry name" value="M32_Taq"/>
    <property type="match status" value="1"/>
</dbReference>
<feature type="binding site" evidence="9">
    <location>
        <position position="273"/>
    </location>
    <ligand>
        <name>Zn(2+)</name>
        <dbReference type="ChEBI" id="CHEBI:29105"/>
        <note>catalytic</note>
    </ligand>
</feature>
<dbReference type="FunFam" id="1.10.1370.30:FF:000003">
    <property type="entry name" value="Thermostable carboxypeptidase 1"/>
    <property type="match status" value="1"/>
</dbReference>
<protein>
    <recommendedName>
        <fullName evidence="8">Metal-dependent carboxypeptidase</fullName>
        <ecNumber evidence="8">3.4.17.19</ecNumber>
    </recommendedName>
</protein>
<keyword evidence="2 8" id="KW-0645">Protease</keyword>
<comment type="function">
    <text evidence="8">Broad specificity carboxypetidase that releases amino acids sequentially from the C-terminus, including neutral, aromatic, polar and basic residues.</text>
</comment>
<name>A0A161P4L4_9BACI</name>
<evidence type="ECO:0000256" key="2">
    <source>
        <dbReference type="ARBA" id="ARBA00022670"/>
    </source>
</evidence>
<dbReference type="GO" id="GO:0006508">
    <property type="term" value="P:proteolysis"/>
    <property type="evidence" value="ECO:0007669"/>
    <property type="project" value="UniProtKB-UniRule"/>
</dbReference>
<dbReference type="OrthoDB" id="9772308at2"/>
<accession>A0A161P4L4</accession>
<dbReference type="PIRSF" id="PIRSF006615">
    <property type="entry name" value="Zn_crbxpep_Taq"/>
    <property type="match status" value="1"/>
</dbReference>
<proteinExistence type="inferred from homology"/>
<gene>
    <name evidence="11" type="ORF">AZF04_13900</name>
</gene>
<comment type="catalytic activity">
    <reaction evidence="6 8">
        <text>Release of a C-terminal amino acid with broad specificity, except for -Pro.</text>
        <dbReference type="EC" id="3.4.17.19"/>
    </reaction>
</comment>
<dbReference type="PRINTS" id="PR00998">
    <property type="entry name" value="CRBOXYPTASET"/>
</dbReference>
<keyword evidence="12" id="KW-1185">Reference proteome</keyword>
<dbReference type="AlphaFoldDB" id="A0A161P4L4"/>
<keyword evidence="9" id="KW-0862">Zinc</keyword>
<keyword evidence="5 8" id="KW-0482">Metalloprotease</keyword>
<evidence type="ECO:0000256" key="7">
    <source>
        <dbReference type="ARBA" id="ARBA00061580"/>
    </source>
</evidence>
<dbReference type="EMBL" id="LTAO01000040">
    <property type="protein sequence ID" value="KYG25576.1"/>
    <property type="molecule type" value="Genomic_DNA"/>
</dbReference>
<dbReference type="Gene3D" id="1.10.1370.30">
    <property type="match status" value="1"/>
</dbReference>
<dbReference type="PROSITE" id="PS52034">
    <property type="entry name" value="PEPTIDASE_M32"/>
    <property type="match status" value="1"/>
</dbReference>
<evidence type="ECO:0000256" key="1">
    <source>
        <dbReference type="ARBA" id="ARBA00022645"/>
    </source>
</evidence>
<feature type="active site" description="Proton donor/acceptor" evidence="10">
    <location>
        <position position="270"/>
    </location>
</feature>
<comment type="caution">
    <text evidence="11">The sequence shown here is derived from an EMBL/GenBank/DDBJ whole genome shotgun (WGS) entry which is preliminary data.</text>
</comment>
<evidence type="ECO:0000256" key="5">
    <source>
        <dbReference type="ARBA" id="ARBA00023049"/>
    </source>
</evidence>
<dbReference type="SUPFAM" id="SSF55486">
    <property type="entry name" value="Metalloproteases ('zincins'), catalytic domain"/>
    <property type="match status" value="1"/>
</dbReference>
<evidence type="ECO:0000256" key="9">
    <source>
        <dbReference type="PIRSR" id="PIRSR006615-1"/>
    </source>
</evidence>
<dbReference type="PANTHER" id="PTHR34217:SF1">
    <property type="entry name" value="CARBOXYPEPTIDASE 1"/>
    <property type="match status" value="1"/>
</dbReference>
<comment type="cofactor">
    <cofactor evidence="9">
        <name>Zn(2+)</name>
        <dbReference type="ChEBI" id="CHEBI:29105"/>
    </cofactor>
    <text evidence="9">Binds 1 zinc ion per subunit.</text>
</comment>
<comment type="similarity">
    <text evidence="7 8">Belongs to the peptidase M32 family.</text>
</comment>
<dbReference type="Proteomes" id="UP000075806">
    <property type="component" value="Unassembled WGS sequence"/>
</dbReference>
<evidence type="ECO:0000256" key="6">
    <source>
        <dbReference type="ARBA" id="ARBA00052755"/>
    </source>
</evidence>
<evidence type="ECO:0000256" key="8">
    <source>
        <dbReference type="PIRNR" id="PIRNR006615"/>
    </source>
</evidence>
<dbReference type="Pfam" id="PF02074">
    <property type="entry name" value="Peptidase_M32"/>
    <property type="match status" value="1"/>
</dbReference>
<dbReference type="STRING" id="519424.AZF04_13900"/>